<evidence type="ECO:0000313" key="3">
    <source>
        <dbReference type="Proteomes" id="UP000292136"/>
    </source>
</evidence>
<comment type="caution">
    <text evidence="2">The sequence shown here is derived from an EMBL/GenBank/DDBJ whole genome shotgun (WGS) entry which is preliminary data.</text>
</comment>
<proteinExistence type="predicted"/>
<keyword evidence="3" id="KW-1185">Reference proteome</keyword>
<dbReference type="EMBL" id="SHKM01000002">
    <property type="protein sequence ID" value="RZT76365.1"/>
    <property type="molecule type" value="Genomic_DNA"/>
</dbReference>
<gene>
    <name evidence="2" type="ORF">EV678_2241</name>
</gene>
<protein>
    <submittedName>
        <fullName evidence="2">CRP/FNR family transcriptional activator FtrB</fullName>
    </submittedName>
</protein>
<feature type="domain" description="Cyclic nucleotide-binding" evidence="1">
    <location>
        <begin position="31"/>
        <end position="125"/>
    </location>
</feature>
<evidence type="ECO:0000313" key="2">
    <source>
        <dbReference type="EMBL" id="RZT76365.1"/>
    </source>
</evidence>
<dbReference type="PROSITE" id="PS50042">
    <property type="entry name" value="CNMP_BINDING_3"/>
    <property type="match status" value="1"/>
</dbReference>
<name>A0ABY0INN9_9RHOO</name>
<sequence>MRNLLPGLIANTEQGLADRHVCLRRYGPGRLVLEGYDRPGLFYIQHGRMELLITTADGNERCMRILAESDLFGLECLHARATVPGYQVRAITYSSVVHVDVELLDLWLATVPEFRHRLAARIAADIARLEQEREKTVAFSVAERLVCYLRCGETCAHLSPAPPEPAGPLPMAILARRIGCSPAYLSRAVRKLAQQGVVQRVNHLPRIDRMENFSPCPCSVVPEGGELRHALRRLA</sequence>
<dbReference type="RefSeq" id="WP_130459590.1">
    <property type="nucleotide sequence ID" value="NZ_SHKM01000002.1"/>
</dbReference>
<accession>A0ABY0INN9</accession>
<dbReference type="SUPFAM" id="SSF51206">
    <property type="entry name" value="cAMP-binding domain-like"/>
    <property type="match status" value="1"/>
</dbReference>
<dbReference type="InterPro" id="IPR018490">
    <property type="entry name" value="cNMP-bd_dom_sf"/>
</dbReference>
<dbReference type="Pfam" id="PF00027">
    <property type="entry name" value="cNMP_binding"/>
    <property type="match status" value="1"/>
</dbReference>
<evidence type="ECO:0000259" key="1">
    <source>
        <dbReference type="PROSITE" id="PS50042"/>
    </source>
</evidence>
<reference evidence="2 3" key="1">
    <citation type="submission" date="2019-02" db="EMBL/GenBank/DDBJ databases">
        <title>Genomic Encyclopedia of Type Strains, Phase IV (KMG-IV): sequencing the most valuable type-strain genomes for metagenomic binning, comparative biology and taxonomic classification.</title>
        <authorList>
            <person name="Goeker M."/>
        </authorList>
    </citation>
    <scope>NUCLEOTIDE SEQUENCE [LARGE SCALE GENOMIC DNA]</scope>
    <source>
        <strain evidence="2 3">DSM 21223</strain>
    </source>
</reference>
<dbReference type="InterPro" id="IPR014710">
    <property type="entry name" value="RmlC-like_jellyroll"/>
</dbReference>
<dbReference type="Proteomes" id="UP000292136">
    <property type="component" value="Unassembled WGS sequence"/>
</dbReference>
<dbReference type="CDD" id="cd00038">
    <property type="entry name" value="CAP_ED"/>
    <property type="match status" value="1"/>
</dbReference>
<dbReference type="Gene3D" id="2.60.120.10">
    <property type="entry name" value="Jelly Rolls"/>
    <property type="match status" value="1"/>
</dbReference>
<organism evidence="2 3">
    <name type="scientific">Azospira oryzae</name>
    <dbReference type="NCBI Taxonomy" id="146939"/>
    <lineage>
        <taxon>Bacteria</taxon>
        <taxon>Pseudomonadati</taxon>
        <taxon>Pseudomonadota</taxon>
        <taxon>Betaproteobacteria</taxon>
        <taxon>Rhodocyclales</taxon>
        <taxon>Rhodocyclaceae</taxon>
        <taxon>Azospira</taxon>
    </lineage>
</organism>
<dbReference type="InterPro" id="IPR000595">
    <property type="entry name" value="cNMP-bd_dom"/>
</dbReference>